<keyword evidence="3" id="KW-1185">Reference proteome</keyword>
<gene>
    <name evidence="2" type="ORF">DET45_10220</name>
</gene>
<sequence>MANPKALIKTYLPKLVGLFLFDAVWFAAVAGRGEWLALTLVLVAAQVVLALRTGPFSWRLYVALLVLGLALEASVVSMGILRFSEGWLPIWLVLLWVGFVGMLMNTLSGLAGRPWWAALLGIASGPLTYAIGARLGAAEILVEEWLLWLVYGLLWAAYMVIFALVSQRIKQTQEGSHDVISNSSQSS</sequence>
<dbReference type="OrthoDB" id="6522758at2"/>
<comment type="caution">
    <text evidence="2">The sequence shown here is derived from an EMBL/GenBank/DDBJ whole genome shotgun (WGS) entry which is preliminary data.</text>
</comment>
<evidence type="ECO:0000313" key="3">
    <source>
        <dbReference type="Proteomes" id="UP000246964"/>
    </source>
</evidence>
<accession>A0A317QCP8</accession>
<reference evidence="2 3" key="1">
    <citation type="submission" date="2018-05" db="EMBL/GenBank/DDBJ databases">
        <title>Freshwater and sediment microbial communities from various areas in North America, analyzing microbe dynamics in response to fracking.</title>
        <authorList>
            <person name="Lamendella R."/>
        </authorList>
    </citation>
    <scope>NUCLEOTIDE SEQUENCE [LARGE SCALE GENOMIC DNA]</scope>
    <source>
        <strain evidence="2 3">125B1</strain>
    </source>
</reference>
<feature type="transmembrane region" description="Helical" evidence="1">
    <location>
        <begin position="114"/>
        <end position="133"/>
    </location>
</feature>
<feature type="transmembrane region" description="Helical" evidence="1">
    <location>
        <begin position="87"/>
        <end position="107"/>
    </location>
</feature>
<proteinExistence type="predicted"/>
<protein>
    <submittedName>
        <fullName evidence="2">Uncharacterized protein DUF2878</fullName>
    </submittedName>
</protein>
<keyword evidence="1" id="KW-0812">Transmembrane</keyword>
<dbReference type="Pfam" id="PF11086">
    <property type="entry name" value="DUF2878"/>
    <property type="match status" value="1"/>
</dbReference>
<feature type="transmembrane region" description="Helical" evidence="1">
    <location>
        <begin position="60"/>
        <end position="81"/>
    </location>
</feature>
<dbReference type="InterPro" id="IPR021306">
    <property type="entry name" value="DUF2878"/>
</dbReference>
<dbReference type="EMBL" id="QGTT01000002">
    <property type="protein sequence ID" value="PWW15022.1"/>
    <property type="molecule type" value="Genomic_DNA"/>
</dbReference>
<dbReference type="RefSeq" id="WP_110074973.1">
    <property type="nucleotide sequence ID" value="NZ_QGTT01000002.1"/>
</dbReference>
<evidence type="ECO:0000256" key="1">
    <source>
        <dbReference type="SAM" id="Phobius"/>
    </source>
</evidence>
<feature type="transmembrane region" description="Helical" evidence="1">
    <location>
        <begin position="145"/>
        <end position="165"/>
    </location>
</feature>
<keyword evidence="1" id="KW-0472">Membrane</keyword>
<organism evidence="2 3">
    <name type="scientific">Pseudidiomarina maritima</name>
    <dbReference type="NCBI Taxonomy" id="519453"/>
    <lineage>
        <taxon>Bacteria</taxon>
        <taxon>Pseudomonadati</taxon>
        <taxon>Pseudomonadota</taxon>
        <taxon>Gammaproteobacteria</taxon>
        <taxon>Alteromonadales</taxon>
        <taxon>Idiomarinaceae</taxon>
        <taxon>Pseudidiomarina</taxon>
    </lineage>
</organism>
<dbReference type="AlphaFoldDB" id="A0A317QCP8"/>
<feature type="transmembrane region" description="Helical" evidence="1">
    <location>
        <begin position="35"/>
        <end position="53"/>
    </location>
</feature>
<keyword evidence="1" id="KW-1133">Transmembrane helix</keyword>
<evidence type="ECO:0000313" key="2">
    <source>
        <dbReference type="EMBL" id="PWW15022.1"/>
    </source>
</evidence>
<name>A0A317QCP8_9GAMM</name>
<dbReference type="Proteomes" id="UP000246964">
    <property type="component" value="Unassembled WGS sequence"/>
</dbReference>
<feature type="transmembrane region" description="Helical" evidence="1">
    <location>
        <begin position="12"/>
        <end position="29"/>
    </location>
</feature>